<dbReference type="PIRSF" id="PIRSF002070">
    <property type="entry name" value="SSB"/>
    <property type="match status" value="1"/>
</dbReference>
<dbReference type="NCBIfam" id="TIGR00621">
    <property type="entry name" value="ssb"/>
    <property type="match status" value="1"/>
</dbReference>
<dbReference type="InterPro" id="IPR012340">
    <property type="entry name" value="NA-bd_OB-fold"/>
</dbReference>
<sequence length="127" mass="13723">MNKLTIIGNLTRDPETRVTQSGSSVCSFTVAVNRRGQDDKTDFFRVSAWNKTGETCQKYLAKGRKVAVTGPVSVSTYTGQDGKAYANLEVMAQDVEFLTPKGEQAAPAPAAPANNGYQEVTDDDLPF</sequence>
<dbReference type="PANTHER" id="PTHR10302">
    <property type="entry name" value="SINGLE-STRANDED DNA-BINDING PROTEIN"/>
    <property type="match status" value="1"/>
</dbReference>
<reference evidence="4" key="1">
    <citation type="journal article" date="2021" name="Proc. Natl. Acad. Sci. U.S.A.">
        <title>A Catalog of Tens of Thousands of Viruses from Human Metagenomes Reveals Hidden Associations with Chronic Diseases.</title>
        <authorList>
            <person name="Tisza M.J."/>
            <person name="Buck C.B."/>
        </authorList>
    </citation>
    <scope>NUCLEOTIDE SEQUENCE</scope>
    <source>
        <strain evidence="4">CtS1E53</strain>
    </source>
</reference>
<keyword evidence="1 2" id="KW-0238">DNA-binding</keyword>
<accession>A0A8S5ME77</accession>
<dbReference type="HAMAP" id="MF_00984">
    <property type="entry name" value="SSB"/>
    <property type="match status" value="1"/>
</dbReference>
<protein>
    <recommendedName>
        <fullName evidence="2">Single-stranded DNA-binding protein</fullName>
    </recommendedName>
</protein>
<evidence type="ECO:0000256" key="3">
    <source>
        <dbReference type="SAM" id="MobiDB-lite"/>
    </source>
</evidence>
<dbReference type="InterPro" id="IPR011344">
    <property type="entry name" value="ssDNA-bd"/>
</dbReference>
<dbReference type="Gene3D" id="2.40.50.140">
    <property type="entry name" value="Nucleic acid-binding proteins"/>
    <property type="match status" value="1"/>
</dbReference>
<dbReference type="Pfam" id="PF00436">
    <property type="entry name" value="SSB"/>
    <property type="match status" value="1"/>
</dbReference>
<dbReference type="GO" id="GO:0003697">
    <property type="term" value="F:single-stranded DNA binding"/>
    <property type="evidence" value="ECO:0007669"/>
    <property type="project" value="InterPro"/>
</dbReference>
<dbReference type="PROSITE" id="PS50935">
    <property type="entry name" value="SSB"/>
    <property type="match status" value="1"/>
</dbReference>
<dbReference type="SUPFAM" id="SSF50249">
    <property type="entry name" value="Nucleic acid-binding proteins"/>
    <property type="match status" value="1"/>
</dbReference>
<evidence type="ECO:0000256" key="2">
    <source>
        <dbReference type="PIRNR" id="PIRNR002070"/>
    </source>
</evidence>
<feature type="region of interest" description="Disordered" evidence="3">
    <location>
        <begin position="100"/>
        <end position="127"/>
    </location>
</feature>
<dbReference type="GO" id="GO:0009295">
    <property type="term" value="C:nucleoid"/>
    <property type="evidence" value="ECO:0007669"/>
    <property type="project" value="TreeGrafter"/>
</dbReference>
<organism evidence="4">
    <name type="scientific">Siphoviridae sp. ctS1E53</name>
    <dbReference type="NCBI Taxonomy" id="2826340"/>
    <lineage>
        <taxon>Viruses</taxon>
        <taxon>Duplodnaviria</taxon>
        <taxon>Heunggongvirae</taxon>
        <taxon>Uroviricota</taxon>
        <taxon>Caudoviricetes</taxon>
    </lineage>
</organism>
<evidence type="ECO:0000313" key="4">
    <source>
        <dbReference type="EMBL" id="DAD80629.1"/>
    </source>
</evidence>
<evidence type="ECO:0000256" key="1">
    <source>
        <dbReference type="ARBA" id="ARBA00023125"/>
    </source>
</evidence>
<dbReference type="CDD" id="cd04496">
    <property type="entry name" value="SSB_OBF"/>
    <property type="match status" value="1"/>
</dbReference>
<dbReference type="PANTHER" id="PTHR10302:SF27">
    <property type="entry name" value="SINGLE-STRANDED DNA-BINDING PROTEIN"/>
    <property type="match status" value="1"/>
</dbReference>
<proteinExistence type="inferred from homology"/>
<dbReference type="InterPro" id="IPR000424">
    <property type="entry name" value="Primosome_PriB/ssb"/>
</dbReference>
<name>A0A8S5ME77_9CAUD</name>
<dbReference type="EMBL" id="BK014885">
    <property type="protein sequence ID" value="DAD80629.1"/>
    <property type="molecule type" value="Genomic_DNA"/>
</dbReference>
<dbReference type="GO" id="GO:0006260">
    <property type="term" value="P:DNA replication"/>
    <property type="evidence" value="ECO:0007669"/>
    <property type="project" value="InterPro"/>
</dbReference>